<comment type="caution">
    <text evidence="2">The sequence shown here is derived from an EMBL/GenBank/DDBJ whole genome shotgun (WGS) entry which is preliminary data.</text>
</comment>
<keyword evidence="3" id="KW-1185">Reference proteome</keyword>
<dbReference type="Pfam" id="PF20231">
    <property type="entry name" value="DUF6589"/>
    <property type="match status" value="1"/>
</dbReference>
<dbReference type="AlphaFoldDB" id="A0A9P6PHN6"/>
<reference evidence="2" key="1">
    <citation type="journal article" date="2020" name="Fungal Divers.">
        <title>Resolving the Mortierellaceae phylogeny through synthesis of multi-gene phylogenetics and phylogenomics.</title>
        <authorList>
            <person name="Vandepol N."/>
            <person name="Liber J."/>
            <person name="Desiro A."/>
            <person name="Na H."/>
            <person name="Kennedy M."/>
            <person name="Barry K."/>
            <person name="Grigoriev I.V."/>
            <person name="Miller A.N."/>
            <person name="O'Donnell K."/>
            <person name="Stajich J.E."/>
            <person name="Bonito G."/>
        </authorList>
    </citation>
    <scope>NUCLEOTIDE SEQUENCE</scope>
    <source>
        <strain evidence="2">KOD948</strain>
    </source>
</reference>
<dbReference type="Proteomes" id="UP000726737">
    <property type="component" value="Unassembled WGS sequence"/>
</dbReference>
<dbReference type="InterPro" id="IPR046496">
    <property type="entry name" value="DUF6589"/>
</dbReference>
<proteinExistence type="predicted"/>
<evidence type="ECO:0000313" key="3">
    <source>
        <dbReference type="Proteomes" id="UP000726737"/>
    </source>
</evidence>
<feature type="non-terminal residue" evidence="2">
    <location>
        <position position="92"/>
    </location>
</feature>
<name>A0A9P6PHN6_9FUNG</name>
<dbReference type="OrthoDB" id="2422599at2759"/>
<evidence type="ECO:0000259" key="1">
    <source>
        <dbReference type="Pfam" id="PF20231"/>
    </source>
</evidence>
<feature type="domain" description="DUF6589" evidence="1">
    <location>
        <begin position="43"/>
        <end position="91"/>
    </location>
</feature>
<sequence>MVLRLWEVQMRRDPQSDKLDLETYGDIHKQEMHLFLTQSGANIRETYFINSAKLSDNFGNVNVNAALFLRDMVVYKELSSAIKMGDVGRIKE</sequence>
<protein>
    <recommendedName>
        <fullName evidence="1">DUF6589 domain-containing protein</fullName>
    </recommendedName>
</protein>
<gene>
    <name evidence="2" type="ORF">BG011_003782</name>
</gene>
<dbReference type="EMBL" id="JAAAJA010002472">
    <property type="protein sequence ID" value="KAG0240046.1"/>
    <property type="molecule type" value="Genomic_DNA"/>
</dbReference>
<evidence type="ECO:0000313" key="2">
    <source>
        <dbReference type="EMBL" id="KAG0240046.1"/>
    </source>
</evidence>
<organism evidence="2 3">
    <name type="scientific">Mortierella polycephala</name>
    <dbReference type="NCBI Taxonomy" id="41804"/>
    <lineage>
        <taxon>Eukaryota</taxon>
        <taxon>Fungi</taxon>
        <taxon>Fungi incertae sedis</taxon>
        <taxon>Mucoromycota</taxon>
        <taxon>Mortierellomycotina</taxon>
        <taxon>Mortierellomycetes</taxon>
        <taxon>Mortierellales</taxon>
        <taxon>Mortierellaceae</taxon>
        <taxon>Mortierella</taxon>
    </lineage>
</organism>
<accession>A0A9P6PHN6</accession>